<dbReference type="GO" id="GO:0009244">
    <property type="term" value="P:lipopolysaccharide core region biosynthetic process"/>
    <property type="evidence" value="ECO:0007669"/>
    <property type="project" value="UniProtKB-UniRule"/>
</dbReference>
<comment type="similarity">
    <text evidence="9">Belongs to the glycosyltransferase group 1 family.</text>
</comment>
<dbReference type="InterPro" id="IPR038107">
    <property type="entry name" value="Glycos_transf_N_sf"/>
</dbReference>
<feature type="site" description="Transition state stabilizer" evidence="8">
    <location>
        <position position="140"/>
    </location>
</feature>
<keyword evidence="4 9" id="KW-0808">Transferase</keyword>
<evidence type="ECO:0000256" key="7">
    <source>
        <dbReference type="PIRSR" id="PIRSR639901-1"/>
    </source>
</evidence>
<evidence type="ECO:0000256" key="2">
    <source>
        <dbReference type="ARBA" id="ARBA00012621"/>
    </source>
</evidence>
<organism evidence="11 12">
    <name type="scientific">Candidatus Mailhella merdigallinarum</name>
    <dbReference type="NCBI Taxonomy" id="2838658"/>
    <lineage>
        <taxon>Bacteria</taxon>
        <taxon>Pseudomonadati</taxon>
        <taxon>Thermodesulfobacteriota</taxon>
        <taxon>Desulfovibrionia</taxon>
        <taxon>Desulfovibrionales</taxon>
        <taxon>Desulfovibrionaceae</taxon>
        <taxon>Mailhella</taxon>
    </lineage>
</organism>
<evidence type="ECO:0000313" key="11">
    <source>
        <dbReference type="EMBL" id="HJA08576.1"/>
    </source>
</evidence>
<comment type="caution">
    <text evidence="11">The sequence shown here is derived from an EMBL/GenBank/DDBJ whole genome shotgun (WGS) entry which is preliminary data.</text>
</comment>
<evidence type="ECO:0000256" key="5">
    <source>
        <dbReference type="ARBA" id="ARBA00031445"/>
    </source>
</evidence>
<gene>
    <name evidence="11" type="ORF">H9962_05240</name>
</gene>
<feature type="domain" description="3-deoxy-D-manno-octulosonic-acid transferase N-terminal" evidence="10">
    <location>
        <begin position="36"/>
        <end position="229"/>
    </location>
</feature>
<dbReference type="GO" id="GO:0005886">
    <property type="term" value="C:plasma membrane"/>
    <property type="evidence" value="ECO:0007669"/>
    <property type="project" value="UniProtKB-SubCell"/>
</dbReference>
<evidence type="ECO:0000256" key="3">
    <source>
        <dbReference type="ARBA" id="ARBA00019077"/>
    </source>
</evidence>
<dbReference type="GO" id="GO:0043842">
    <property type="term" value="F:Kdo transferase activity"/>
    <property type="evidence" value="ECO:0007669"/>
    <property type="project" value="UniProtKB-EC"/>
</dbReference>
<sequence>MDRYAVFSSLFFRVYAGLWRAARPLLRRNKRLSDGWAERCVPVDWMGGEAPVDLWVQAASGGEAHLAVALLHALPERPALRVLVATWTRQGREVIETALPALRAARPWLTVLVRYAPLDEPAVVRRAVEAARPRVLALLETELWPGLLGACAEAGVPVHVINGRMTKTSYECYRIIASALRSLPLRGIHAVSAEDAERFARLFDRVAAPDEPQTVRPATVDVMPNIKFDRAVDTLSAPPSLELAPLFRDVSPLILLASVRKEEETRVVPWLGRLLRAWPDGAVVVAPRHMHRVGAWMSRLHDLGLRPRAATELEEGETCPPGSVLVWDRFGELPRLYAVADAAFVGGSFGLGGQNFLEALAAGLVPCVGPSLENFRWALGLERLSAQPSLPSLEAAGLLHICPTPRAACECLLKPGPDPAERADVRERFLTWLTPRAGGAAYAARLLDAALDEAE</sequence>
<reference evidence="11" key="2">
    <citation type="submission" date="2021-04" db="EMBL/GenBank/DDBJ databases">
        <authorList>
            <person name="Gilroy R."/>
        </authorList>
    </citation>
    <scope>NUCLEOTIDE SEQUENCE</scope>
    <source>
        <strain evidence="11">CHK186-16707</strain>
    </source>
</reference>
<keyword evidence="9" id="KW-1003">Cell membrane</keyword>
<dbReference type="InterPro" id="IPR039901">
    <property type="entry name" value="Kdotransferase"/>
</dbReference>
<dbReference type="Gene3D" id="3.40.50.2000">
    <property type="entry name" value="Glycogen Phosphorylase B"/>
    <property type="match status" value="1"/>
</dbReference>
<comment type="pathway">
    <text evidence="1 9">Bacterial outer membrane biogenesis; LPS core biosynthesis.</text>
</comment>
<keyword evidence="9" id="KW-0448">Lipopolysaccharide biosynthesis</keyword>
<evidence type="ECO:0000256" key="9">
    <source>
        <dbReference type="RuleBase" id="RU365103"/>
    </source>
</evidence>
<keyword evidence="9" id="KW-0472">Membrane</keyword>
<dbReference type="PANTHER" id="PTHR42755:SF1">
    <property type="entry name" value="3-DEOXY-D-MANNO-OCTULOSONIC ACID TRANSFERASE, MITOCHONDRIAL-RELATED"/>
    <property type="match status" value="1"/>
</dbReference>
<dbReference type="EC" id="2.4.99.12" evidence="2 9"/>
<feature type="active site" description="Proton acceptor" evidence="7">
    <location>
        <position position="63"/>
    </location>
</feature>
<feature type="site" description="Transition state stabilizer" evidence="8">
    <location>
        <position position="227"/>
    </location>
</feature>
<protein>
    <recommendedName>
        <fullName evidence="3 9">3-deoxy-D-manno-octulosonic acid transferase</fullName>
        <shortName evidence="9">Kdo transferase</shortName>
        <ecNumber evidence="2 9">2.4.99.12</ecNumber>
    </recommendedName>
    <alternativeName>
        <fullName evidence="5 9">Lipid IV(A) 3-deoxy-D-manno-octulosonic acid transferase</fullName>
    </alternativeName>
</protein>
<proteinExistence type="inferred from homology"/>
<evidence type="ECO:0000256" key="1">
    <source>
        <dbReference type="ARBA" id="ARBA00004713"/>
    </source>
</evidence>
<evidence type="ECO:0000256" key="6">
    <source>
        <dbReference type="ARBA" id="ARBA00049183"/>
    </source>
</evidence>
<evidence type="ECO:0000313" key="12">
    <source>
        <dbReference type="Proteomes" id="UP000824225"/>
    </source>
</evidence>
<accession>A0A9D2HE82</accession>
<evidence type="ECO:0000259" key="10">
    <source>
        <dbReference type="Pfam" id="PF04413"/>
    </source>
</evidence>
<comment type="function">
    <text evidence="9">Involved in lipopolysaccharide (LPS) biosynthesis. Catalyzes the transfer of 3-deoxy-D-manno-octulosonate (Kdo) residue(s) from CMP-Kdo to lipid IV(A), the tetraacyldisaccharide-1,4'-bisphosphate precursor of lipid A.</text>
</comment>
<dbReference type="PANTHER" id="PTHR42755">
    <property type="entry name" value="3-DEOXY-MANNO-OCTULOSONATE CYTIDYLYLTRANSFERASE"/>
    <property type="match status" value="1"/>
</dbReference>
<dbReference type="GO" id="GO:0009245">
    <property type="term" value="P:lipid A biosynthetic process"/>
    <property type="evidence" value="ECO:0007669"/>
    <property type="project" value="TreeGrafter"/>
</dbReference>
<comment type="catalytic activity">
    <reaction evidence="6 9">
        <text>lipid IVA (E. coli) + CMP-3-deoxy-beta-D-manno-octulosonate = alpha-Kdo-(2-&gt;6)-lipid IVA (E. coli) + CMP + H(+)</text>
        <dbReference type="Rhea" id="RHEA:28066"/>
        <dbReference type="ChEBI" id="CHEBI:15378"/>
        <dbReference type="ChEBI" id="CHEBI:58603"/>
        <dbReference type="ChEBI" id="CHEBI:60364"/>
        <dbReference type="ChEBI" id="CHEBI:60377"/>
        <dbReference type="ChEBI" id="CHEBI:85987"/>
        <dbReference type="EC" id="2.4.99.12"/>
    </reaction>
</comment>
<comment type="subcellular location">
    <subcellularLocation>
        <location evidence="9">Cell membrane</location>
    </subcellularLocation>
</comment>
<dbReference type="Gene3D" id="3.40.50.11720">
    <property type="entry name" value="3-Deoxy-D-manno-octulosonic-acid transferase, N-terminal domain"/>
    <property type="match status" value="1"/>
</dbReference>
<dbReference type="Proteomes" id="UP000824225">
    <property type="component" value="Unassembled WGS sequence"/>
</dbReference>
<name>A0A9D2HE82_9BACT</name>
<evidence type="ECO:0000256" key="8">
    <source>
        <dbReference type="PIRSR" id="PIRSR639901-2"/>
    </source>
</evidence>
<dbReference type="EMBL" id="DXAN01000017">
    <property type="protein sequence ID" value="HJA08576.1"/>
    <property type="molecule type" value="Genomic_DNA"/>
</dbReference>
<dbReference type="InterPro" id="IPR007507">
    <property type="entry name" value="Glycos_transf_N"/>
</dbReference>
<dbReference type="AlphaFoldDB" id="A0A9D2HE82"/>
<reference evidence="11" key="1">
    <citation type="journal article" date="2021" name="PeerJ">
        <title>Extensive microbial diversity within the chicken gut microbiome revealed by metagenomics and culture.</title>
        <authorList>
            <person name="Gilroy R."/>
            <person name="Ravi A."/>
            <person name="Getino M."/>
            <person name="Pursley I."/>
            <person name="Horton D.L."/>
            <person name="Alikhan N.F."/>
            <person name="Baker D."/>
            <person name="Gharbi K."/>
            <person name="Hall N."/>
            <person name="Watson M."/>
            <person name="Adriaenssens E.M."/>
            <person name="Foster-Nyarko E."/>
            <person name="Jarju S."/>
            <person name="Secka A."/>
            <person name="Antonio M."/>
            <person name="Oren A."/>
            <person name="Chaudhuri R.R."/>
            <person name="La Ragione R."/>
            <person name="Hildebrand F."/>
            <person name="Pallen M.J."/>
        </authorList>
    </citation>
    <scope>NUCLEOTIDE SEQUENCE</scope>
    <source>
        <strain evidence="11">CHK186-16707</strain>
    </source>
</reference>
<evidence type="ECO:0000256" key="4">
    <source>
        <dbReference type="ARBA" id="ARBA00022679"/>
    </source>
</evidence>
<dbReference type="Pfam" id="PF04413">
    <property type="entry name" value="Glycos_transf_N"/>
    <property type="match status" value="1"/>
</dbReference>